<gene>
    <name evidence="5" type="ORF">QBC47DRAFT_403048</name>
</gene>
<keyword evidence="6" id="KW-1185">Reference proteome</keyword>
<feature type="chain" id="PRO_5042475057" evidence="4">
    <location>
        <begin position="30"/>
        <end position="510"/>
    </location>
</feature>
<reference evidence="5" key="1">
    <citation type="submission" date="2023-06" db="EMBL/GenBank/DDBJ databases">
        <title>Genome-scale phylogeny and comparative genomics of the fungal order Sordariales.</title>
        <authorList>
            <consortium name="Lawrence Berkeley National Laboratory"/>
            <person name="Hensen N."/>
            <person name="Bonometti L."/>
            <person name="Westerberg I."/>
            <person name="Brannstrom I.O."/>
            <person name="Guillou S."/>
            <person name="Cros-Aarteil S."/>
            <person name="Calhoun S."/>
            <person name="Haridas S."/>
            <person name="Kuo A."/>
            <person name="Mondo S."/>
            <person name="Pangilinan J."/>
            <person name="Riley R."/>
            <person name="Labutti K."/>
            <person name="Andreopoulos B."/>
            <person name="Lipzen A."/>
            <person name="Chen C."/>
            <person name="Yanf M."/>
            <person name="Daum C."/>
            <person name="Ng V."/>
            <person name="Clum A."/>
            <person name="Steindorff A."/>
            <person name="Ohm R."/>
            <person name="Martin F."/>
            <person name="Silar P."/>
            <person name="Natvig D."/>
            <person name="Lalanne C."/>
            <person name="Gautier V."/>
            <person name="Ament-Velasquez S.L."/>
            <person name="Kruys A."/>
            <person name="Hutchinson M.I."/>
            <person name="Powell A.J."/>
            <person name="Barry K."/>
            <person name="Miller A.N."/>
            <person name="Grigoriev I.V."/>
            <person name="Debuchy R."/>
            <person name="Gladieux P."/>
            <person name="Thoren M.H."/>
            <person name="Johannesson H."/>
        </authorList>
    </citation>
    <scope>NUCLEOTIDE SEQUENCE</scope>
    <source>
        <strain evidence="5">PSN4</strain>
    </source>
</reference>
<keyword evidence="3" id="KW-0472">Membrane</keyword>
<comment type="caution">
    <text evidence="5">The sequence shown here is derived from an EMBL/GenBank/DDBJ whole genome shotgun (WGS) entry which is preliminary data.</text>
</comment>
<feature type="signal peptide" evidence="4">
    <location>
        <begin position="1"/>
        <end position="29"/>
    </location>
</feature>
<dbReference type="AlphaFoldDB" id="A0AAJ0F8R4"/>
<evidence type="ECO:0000313" key="6">
    <source>
        <dbReference type="Proteomes" id="UP001239445"/>
    </source>
</evidence>
<proteinExistence type="predicted"/>
<keyword evidence="3" id="KW-0812">Transmembrane</keyword>
<organism evidence="5 6">
    <name type="scientific">Echria macrotheca</name>
    <dbReference type="NCBI Taxonomy" id="438768"/>
    <lineage>
        <taxon>Eukaryota</taxon>
        <taxon>Fungi</taxon>
        <taxon>Dikarya</taxon>
        <taxon>Ascomycota</taxon>
        <taxon>Pezizomycotina</taxon>
        <taxon>Sordariomycetes</taxon>
        <taxon>Sordariomycetidae</taxon>
        <taxon>Sordariales</taxon>
        <taxon>Schizotheciaceae</taxon>
        <taxon>Echria</taxon>
    </lineage>
</organism>
<feature type="region of interest" description="Disordered" evidence="2">
    <location>
        <begin position="407"/>
        <end position="478"/>
    </location>
</feature>
<name>A0AAJ0F8R4_9PEZI</name>
<evidence type="ECO:0000256" key="2">
    <source>
        <dbReference type="SAM" id="MobiDB-lite"/>
    </source>
</evidence>
<sequence>MAGHRKQQSPIRLCRLLFLLGSSASFVWASGSGDAAGWRRSDEVDAAEAENTRPLFWELQKERREEASSPVVAAEPAHVIRDCIATITPPPDLLRRQDQGQIQALSNQLEILSQQSRSVSQASQQVSQSSQQLSQSLQQATQRLSQSDQQLATVRASLDAATQASRSLSQQAADASRQVDQARQSADNAIQQAISSVSRSVSDSMMQSMASVSRSFASALAQASQSAASVAGSAASVVQKAQAEATAVRSEASNQVQQAQGAALSVTQTALAVVGGIIGSSLITVALFVLILRYRRNKRRTRLGMRTPNISYPDLKGSSDNAVGGGRIGGYAASDAESTYSTDDNGFRPDVKEPPAVAVRGSVSLGPGGGTNGRGTPGVGYALSYYGPKDTNKTNINPMSGTTAAAATTAAPGRDGGEFQLGNPPKGKFTLFPRSSSKEDLVGSPQSGLSTTMTSSSGGSGGSRGSSTPQMRLQRTSRGFVPTLETWIRAGTVSPFATVKKGASAAAGSK</sequence>
<keyword evidence="3" id="KW-1133">Transmembrane helix</keyword>
<protein>
    <submittedName>
        <fullName evidence="5">Uncharacterized protein</fullName>
    </submittedName>
</protein>
<accession>A0AAJ0F8R4</accession>
<evidence type="ECO:0000256" key="3">
    <source>
        <dbReference type="SAM" id="Phobius"/>
    </source>
</evidence>
<dbReference type="EMBL" id="MU839835">
    <property type="protein sequence ID" value="KAK1754633.1"/>
    <property type="molecule type" value="Genomic_DNA"/>
</dbReference>
<feature type="coiled-coil region" evidence="1">
    <location>
        <begin position="95"/>
        <end position="192"/>
    </location>
</feature>
<evidence type="ECO:0000256" key="4">
    <source>
        <dbReference type="SAM" id="SignalP"/>
    </source>
</evidence>
<dbReference type="Proteomes" id="UP001239445">
    <property type="component" value="Unassembled WGS sequence"/>
</dbReference>
<feature type="transmembrane region" description="Helical" evidence="3">
    <location>
        <begin position="270"/>
        <end position="292"/>
    </location>
</feature>
<evidence type="ECO:0000256" key="1">
    <source>
        <dbReference type="SAM" id="Coils"/>
    </source>
</evidence>
<keyword evidence="1" id="KW-0175">Coiled coil</keyword>
<keyword evidence="4" id="KW-0732">Signal</keyword>
<feature type="compositionally biased region" description="Low complexity" evidence="2">
    <location>
        <begin position="447"/>
        <end position="457"/>
    </location>
</feature>
<evidence type="ECO:0000313" key="5">
    <source>
        <dbReference type="EMBL" id="KAK1754633.1"/>
    </source>
</evidence>